<reference evidence="9" key="1">
    <citation type="submission" date="2021-01" db="UniProtKB">
        <authorList>
            <consortium name="EnsemblPlants"/>
        </authorList>
    </citation>
    <scope>IDENTIFICATION</scope>
</reference>
<comment type="subcellular location">
    <subcellularLocation>
        <location evidence="1">Secreted</location>
        <location evidence="1">Cell wall</location>
    </subcellularLocation>
</comment>
<dbReference type="InterPro" id="IPR011050">
    <property type="entry name" value="Pectin_lyase_fold/virulence"/>
</dbReference>
<dbReference type="AlphaFoldDB" id="A0A7N0ZXN7"/>
<evidence type="ECO:0000313" key="10">
    <source>
        <dbReference type="Proteomes" id="UP000594263"/>
    </source>
</evidence>
<dbReference type="GO" id="GO:0004650">
    <property type="term" value="F:polygalacturonase activity"/>
    <property type="evidence" value="ECO:0007669"/>
    <property type="project" value="InterPro"/>
</dbReference>
<dbReference type="PANTHER" id="PTHR31375">
    <property type="match status" value="1"/>
</dbReference>
<evidence type="ECO:0000256" key="7">
    <source>
        <dbReference type="ARBA" id="ARBA00023316"/>
    </source>
</evidence>
<dbReference type="EnsemblPlants" id="Kaladp0046s0280.1.v1.1">
    <property type="protein sequence ID" value="Kaladp0046s0280.1.v1.1"/>
    <property type="gene ID" value="Kaladp0046s0280.v1.1"/>
</dbReference>
<proteinExistence type="inferred from homology"/>
<evidence type="ECO:0000256" key="2">
    <source>
        <dbReference type="ARBA" id="ARBA00008834"/>
    </source>
</evidence>
<dbReference type="GO" id="GO:0005975">
    <property type="term" value="P:carbohydrate metabolic process"/>
    <property type="evidence" value="ECO:0007669"/>
    <property type="project" value="InterPro"/>
</dbReference>
<dbReference type="OMA" id="WESKEQG"/>
<dbReference type="Proteomes" id="UP000594263">
    <property type="component" value="Unplaced"/>
</dbReference>
<name>A0A7N0ZXN7_KALFE</name>
<evidence type="ECO:0000256" key="5">
    <source>
        <dbReference type="ARBA" id="ARBA00022801"/>
    </source>
</evidence>
<dbReference type="InterPro" id="IPR006626">
    <property type="entry name" value="PbH1"/>
</dbReference>
<keyword evidence="6 8" id="KW-0326">Glycosidase</keyword>
<dbReference type="Pfam" id="PF00295">
    <property type="entry name" value="Glyco_hydro_28"/>
    <property type="match status" value="1"/>
</dbReference>
<evidence type="ECO:0000256" key="4">
    <source>
        <dbReference type="ARBA" id="ARBA00022525"/>
    </source>
</evidence>
<protein>
    <recommendedName>
        <fullName evidence="11">Polygalacturonase</fullName>
    </recommendedName>
</protein>
<dbReference type="SMART" id="SM00710">
    <property type="entry name" value="PbH1"/>
    <property type="match status" value="4"/>
</dbReference>
<keyword evidence="7" id="KW-0961">Cell wall biogenesis/degradation</keyword>
<keyword evidence="3" id="KW-0134">Cell wall</keyword>
<keyword evidence="5 8" id="KW-0378">Hydrolase</keyword>
<sequence length="405" mass="43142">MANPITCSFFFILTIFFLMTTIFFVDSSVCAASLTYNVVRYGARSGGSIDSSEAFLTAWNLACNAPQPATTLYVPPGRFLLKSVKFQGPCKSSKITIRIDGTLVAPSDYHVMGNIESWLFFKNVDGVAIIGGTLDGQGRGLWDCKMSGKSCPPGATSLLFSKSKRIEINGLTSMNSQLFHIVINTCENVKVEGVQVSAPGDSPNTDGIHVQQSSGVTISSSTIGTGDDCVSLGPGTDNLWIENVHCGPGHGIRQVIGSLGKEYEEAGVQNVTVKRVTFSGTQNGVRIKSWARPSTGFVKNVIFEDITVENSENPIIIDQNYCPHNQECPGETSGIKISGVTYNNIHGTSASKVAIKQDCSSTAPCTNIRLDDVRLTYKNTQAYASCANAKGSTSGVVQPSSCLGA</sequence>
<evidence type="ECO:0000256" key="6">
    <source>
        <dbReference type="ARBA" id="ARBA00023295"/>
    </source>
</evidence>
<evidence type="ECO:0000256" key="8">
    <source>
        <dbReference type="RuleBase" id="RU361169"/>
    </source>
</evidence>
<keyword evidence="10" id="KW-1185">Reference proteome</keyword>
<evidence type="ECO:0000256" key="1">
    <source>
        <dbReference type="ARBA" id="ARBA00004191"/>
    </source>
</evidence>
<dbReference type="SUPFAM" id="SSF51126">
    <property type="entry name" value="Pectin lyase-like"/>
    <property type="match status" value="1"/>
</dbReference>
<comment type="similarity">
    <text evidence="2 8">Belongs to the glycosyl hydrolase 28 family.</text>
</comment>
<evidence type="ECO:0000313" key="9">
    <source>
        <dbReference type="EnsemblPlants" id="Kaladp0046s0280.1.v1.1"/>
    </source>
</evidence>
<dbReference type="GO" id="GO:0071555">
    <property type="term" value="P:cell wall organization"/>
    <property type="evidence" value="ECO:0007669"/>
    <property type="project" value="UniProtKB-KW"/>
</dbReference>
<organism evidence="9 10">
    <name type="scientific">Kalanchoe fedtschenkoi</name>
    <name type="common">Lavender scallops</name>
    <name type="synonym">South American air plant</name>
    <dbReference type="NCBI Taxonomy" id="63787"/>
    <lineage>
        <taxon>Eukaryota</taxon>
        <taxon>Viridiplantae</taxon>
        <taxon>Streptophyta</taxon>
        <taxon>Embryophyta</taxon>
        <taxon>Tracheophyta</taxon>
        <taxon>Spermatophyta</taxon>
        <taxon>Magnoliopsida</taxon>
        <taxon>eudicotyledons</taxon>
        <taxon>Gunneridae</taxon>
        <taxon>Pentapetalae</taxon>
        <taxon>Saxifragales</taxon>
        <taxon>Crassulaceae</taxon>
        <taxon>Kalanchoe</taxon>
    </lineage>
</organism>
<dbReference type="Gramene" id="Kaladp0046s0280.1.v1.1">
    <property type="protein sequence ID" value="Kaladp0046s0280.1.v1.1"/>
    <property type="gene ID" value="Kaladp0046s0280.v1.1"/>
</dbReference>
<evidence type="ECO:0008006" key="11">
    <source>
        <dbReference type="Google" id="ProtNLM"/>
    </source>
</evidence>
<dbReference type="Gene3D" id="2.160.20.10">
    <property type="entry name" value="Single-stranded right-handed beta-helix, Pectin lyase-like"/>
    <property type="match status" value="1"/>
</dbReference>
<evidence type="ECO:0000256" key="3">
    <source>
        <dbReference type="ARBA" id="ARBA00022512"/>
    </source>
</evidence>
<dbReference type="InterPro" id="IPR012334">
    <property type="entry name" value="Pectin_lyas_fold"/>
</dbReference>
<dbReference type="InterPro" id="IPR000743">
    <property type="entry name" value="Glyco_hydro_28"/>
</dbReference>
<accession>A0A7N0ZXN7</accession>
<keyword evidence="4" id="KW-0964">Secreted</keyword>
<dbReference type="FunFam" id="2.160.20.10:FF:000004">
    <property type="entry name" value="Pectin lyase-like superfamily protein"/>
    <property type="match status" value="1"/>
</dbReference>